<evidence type="ECO:0000313" key="4">
    <source>
        <dbReference type="EMBL" id="KAK6634759.1"/>
    </source>
</evidence>
<feature type="region of interest" description="Disordered" evidence="3">
    <location>
        <begin position="1"/>
        <end position="37"/>
    </location>
</feature>
<organism evidence="4 5">
    <name type="scientific">Polyplax serrata</name>
    <name type="common">Common mouse louse</name>
    <dbReference type="NCBI Taxonomy" id="468196"/>
    <lineage>
        <taxon>Eukaryota</taxon>
        <taxon>Metazoa</taxon>
        <taxon>Ecdysozoa</taxon>
        <taxon>Arthropoda</taxon>
        <taxon>Hexapoda</taxon>
        <taxon>Insecta</taxon>
        <taxon>Pterygota</taxon>
        <taxon>Neoptera</taxon>
        <taxon>Paraneoptera</taxon>
        <taxon>Psocodea</taxon>
        <taxon>Troctomorpha</taxon>
        <taxon>Phthiraptera</taxon>
        <taxon>Anoplura</taxon>
        <taxon>Polyplacidae</taxon>
        <taxon>Polyplax</taxon>
    </lineage>
</organism>
<comment type="caution">
    <text evidence="4">The sequence shown here is derived from an EMBL/GenBank/DDBJ whole genome shotgun (WGS) entry which is preliminary data.</text>
</comment>
<name>A0ABR1B4A6_POLSC</name>
<feature type="compositionally biased region" description="Polar residues" evidence="3">
    <location>
        <begin position="103"/>
        <end position="125"/>
    </location>
</feature>
<keyword evidence="5" id="KW-1185">Reference proteome</keyword>
<keyword evidence="2" id="KW-0539">Nucleus</keyword>
<evidence type="ECO:0000256" key="3">
    <source>
        <dbReference type="SAM" id="MobiDB-lite"/>
    </source>
</evidence>
<dbReference type="Proteomes" id="UP001359485">
    <property type="component" value="Unassembled WGS sequence"/>
</dbReference>
<evidence type="ECO:0000313" key="5">
    <source>
        <dbReference type="Proteomes" id="UP001359485"/>
    </source>
</evidence>
<dbReference type="EMBL" id="JAWJWF010000003">
    <property type="protein sequence ID" value="KAK6634759.1"/>
    <property type="molecule type" value="Genomic_DNA"/>
</dbReference>
<feature type="region of interest" description="Disordered" evidence="3">
    <location>
        <begin position="149"/>
        <end position="194"/>
    </location>
</feature>
<sequence length="194" mass="21571">MYNDQYYLMQDGSSSPSSSSSTSSSSSPSSSRRRTGTQGAIIESMQHHGKGVFSGTFSGTLNPALQDRFGRPKRDISTIIHILNDLLCATPQYRRQRQPQPQIKVQTHENSSMAPIDTSGTTTELVSVENEATRGKLERLRMVMEQNRARRRAKREAKAIDNTTNDINNEDDLENNNQDGTDLMEISPPEPVVA</sequence>
<dbReference type="InterPro" id="IPR039336">
    <property type="entry name" value="Midnolin"/>
</dbReference>
<accession>A0ABR1B4A6</accession>
<protein>
    <submittedName>
        <fullName evidence="4">Uncharacterized protein</fullName>
    </submittedName>
</protein>
<feature type="compositionally biased region" description="Low complexity" evidence="3">
    <location>
        <begin position="13"/>
        <end position="30"/>
    </location>
</feature>
<evidence type="ECO:0000256" key="1">
    <source>
        <dbReference type="ARBA" id="ARBA00004123"/>
    </source>
</evidence>
<dbReference type="PANTHER" id="PTHR23010">
    <property type="entry name" value="MIDNOLIN"/>
    <property type="match status" value="1"/>
</dbReference>
<evidence type="ECO:0000256" key="2">
    <source>
        <dbReference type="ARBA" id="ARBA00023242"/>
    </source>
</evidence>
<proteinExistence type="predicted"/>
<feature type="region of interest" description="Disordered" evidence="3">
    <location>
        <begin position="100"/>
        <end position="132"/>
    </location>
</feature>
<reference evidence="4 5" key="1">
    <citation type="submission" date="2023-09" db="EMBL/GenBank/DDBJ databases">
        <title>Genomes of two closely related lineages of the louse Polyplax serrata with different host specificities.</title>
        <authorList>
            <person name="Martinu J."/>
            <person name="Tarabai H."/>
            <person name="Stefka J."/>
            <person name="Hypsa V."/>
        </authorList>
    </citation>
    <scope>NUCLEOTIDE SEQUENCE [LARGE SCALE GENOMIC DNA]</scope>
    <source>
        <strain evidence="4">98ZLc_SE</strain>
    </source>
</reference>
<dbReference type="PANTHER" id="PTHR23010:SF1">
    <property type="entry name" value="MIDNOLIN"/>
    <property type="match status" value="1"/>
</dbReference>
<comment type="subcellular location">
    <subcellularLocation>
        <location evidence="1">Nucleus</location>
    </subcellularLocation>
</comment>
<gene>
    <name evidence="4" type="ORF">RUM44_000006</name>
</gene>